<dbReference type="PROSITE" id="PS50893">
    <property type="entry name" value="ABC_TRANSPORTER_2"/>
    <property type="match status" value="1"/>
</dbReference>
<keyword evidence="5" id="KW-0067">ATP-binding</keyword>
<evidence type="ECO:0000256" key="6">
    <source>
        <dbReference type="ARBA" id="ARBA00023004"/>
    </source>
</evidence>
<keyword evidence="3" id="KW-0410">Iron transport</keyword>
<dbReference type="InterPro" id="IPR003593">
    <property type="entry name" value="AAA+_ATPase"/>
</dbReference>
<dbReference type="HOGENOM" id="CLU_000604_1_1_7"/>
<organism evidence="10 11">
    <name type="scientific">Geotalea uraniireducens (strain Rf4)</name>
    <name type="common">Geobacter uraniireducens</name>
    <dbReference type="NCBI Taxonomy" id="351605"/>
    <lineage>
        <taxon>Bacteria</taxon>
        <taxon>Pseudomonadati</taxon>
        <taxon>Thermodesulfobacteriota</taxon>
        <taxon>Desulfuromonadia</taxon>
        <taxon>Geobacterales</taxon>
        <taxon>Geobacteraceae</taxon>
        <taxon>Geotalea</taxon>
    </lineage>
</organism>
<evidence type="ECO:0000313" key="11">
    <source>
        <dbReference type="Proteomes" id="UP000006695"/>
    </source>
</evidence>
<accession>A5GA81</accession>
<dbReference type="Gene3D" id="3.40.50.300">
    <property type="entry name" value="P-loop containing nucleotide triphosphate hydrolases"/>
    <property type="match status" value="1"/>
</dbReference>
<dbReference type="SMART" id="SM00382">
    <property type="entry name" value="AAA"/>
    <property type="match status" value="1"/>
</dbReference>
<dbReference type="KEGG" id="gur:Gura_1308"/>
<dbReference type="InterPro" id="IPR050093">
    <property type="entry name" value="ABC_SmlMolc_Importer"/>
</dbReference>
<keyword evidence="4" id="KW-0547">Nucleotide-binding</keyword>
<evidence type="ECO:0000256" key="3">
    <source>
        <dbReference type="ARBA" id="ARBA00022496"/>
    </source>
</evidence>
<name>A5GA81_GEOUR</name>
<evidence type="ECO:0000256" key="7">
    <source>
        <dbReference type="ARBA" id="ARBA00023065"/>
    </source>
</evidence>
<evidence type="ECO:0000256" key="5">
    <source>
        <dbReference type="ARBA" id="ARBA00022840"/>
    </source>
</evidence>
<keyword evidence="2" id="KW-1003">Cell membrane</keyword>
<dbReference type="InterPro" id="IPR017871">
    <property type="entry name" value="ABC_transporter-like_CS"/>
</dbReference>
<dbReference type="PROSITE" id="PS00211">
    <property type="entry name" value="ABC_TRANSPORTER_1"/>
    <property type="match status" value="1"/>
</dbReference>
<dbReference type="InterPro" id="IPR008995">
    <property type="entry name" value="Mo/tungstate-bd_C_term_dom"/>
</dbReference>
<evidence type="ECO:0000256" key="8">
    <source>
        <dbReference type="ARBA" id="ARBA00023136"/>
    </source>
</evidence>
<dbReference type="PANTHER" id="PTHR42781">
    <property type="entry name" value="SPERMIDINE/PUTRESCINE IMPORT ATP-BINDING PROTEIN POTA"/>
    <property type="match status" value="1"/>
</dbReference>
<dbReference type="SUPFAM" id="SSF50331">
    <property type="entry name" value="MOP-like"/>
    <property type="match status" value="1"/>
</dbReference>
<evidence type="ECO:0000256" key="1">
    <source>
        <dbReference type="ARBA" id="ARBA00022448"/>
    </source>
</evidence>
<evidence type="ECO:0000256" key="4">
    <source>
        <dbReference type="ARBA" id="ARBA00022741"/>
    </source>
</evidence>
<dbReference type="GO" id="GO:0015697">
    <property type="term" value="P:quaternary ammonium group transport"/>
    <property type="evidence" value="ECO:0007669"/>
    <property type="project" value="UniProtKB-ARBA"/>
</dbReference>
<feature type="domain" description="ABC transporter" evidence="9">
    <location>
        <begin position="6"/>
        <end position="242"/>
    </location>
</feature>
<reference evidence="10 11" key="1">
    <citation type="submission" date="2007-05" db="EMBL/GenBank/DDBJ databases">
        <title>Complete sequence of Geobacter uraniireducens Rf4.</title>
        <authorList>
            <consortium name="US DOE Joint Genome Institute"/>
            <person name="Copeland A."/>
            <person name="Lucas S."/>
            <person name="Lapidus A."/>
            <person name="Barry K."/>
            <person name="Detter J.C."/>
            <person name="Glavina del Rio T."/>
            <person name="Hammon N."/>
            <person name="Israni S."/>
            <person name="Dalin E."/>
            <person name="Tice H."/>
            <person name="Pitluck S."/>
            <person name="Chertkov O."/>
            <person name="Brettin T."/>
            <person name="Bruce D."/>
            <person name="Han C."/>
            <person name="Schmutz J."/>
            <person name="Larimer F."/>
            <person name="Land M."/>
            <person name="Hauser L."/>
            <person name="Kyrpides N."/>
            <person name="Mikhailova N."/>
            <person name="Shelobolina E."/>
            <person name="Aklujkar M."/>
            <person name="Lovley D."/>
            <person name="Richardson P."/>
        </authorList>
    </citation>
    <scope>NUCLEOTIDE SEQUENCE [LARGE SCALE GENOMIC DNA]</scope>
    <source>
        <strain evidence="10 11">Rf4</strain>
    </source>
</reference>
<dbReference type="OrthoDB" id="9809450at2"/>
<keyword evidence="7" id="KW-0406">Ion transport</keyword>
<protein>
    <submittedName>
        <fullName evidence="10">ABC transporter related protein</fullName>
    </submittedName>
</protein>
<dbReference type="Gene3D" id="2.40.50.100">
    <property type="match status" value="1"/>
</dbReference>
<dbReference type="GO" id="GO:0016020">
    <property type="term" value="C:membrane"/>
    <property type="evidence" value="ECO:0007669"/>
    <property type="project" value="InterPro"/>
</dbReference>
<dbReference type="RefSeq" id="WP_011938227.1">
    <property type="nucleotide sequence ID" value="NC_009483.1"/>
</dbReference>
<dbReference type="PANTHER" id="PTHR42781:SF4">
    <property type="entry name" value="SPERMIDINE_PUTRESCINE IMPORT ATP-BINDING PROTEIN POTA"/>
    <property type="match status" value="1"/>
</dbReference>
<dbReference type="CDD" id="cd03259">
    <property type="entry name" value="ABC_Carb_Solutes_like"/>
    <property type="match status" value="1"/>
</dbReference>
<dbReference type="EMBL" id="CP000698">
    <property type="protein sequence ID" value="ABQ25509.1"/>
    <property type="molecule type" value="Genomic_DNA"/>
</dbReference>
<proteinExistence type="predicted"/>
<dbReference type="FunFam" id="3.40.50.300:FF:000425">
    <property type="entry name" value="Probable ABC transporter, ATP-binding subunit"/>
    <property type="match status" value="1"/>
</dbReference>
<dbReference type="GO" id="GO:0016887">
    <property type="term" value="F:ATP hydrolysis activity"/>
    <property type="evidence" value="ECO:0007669"/>
    <property type="project" value="InterPro"/>
</dbReference>
<gene>
    <name evidence="10" type="ordered locus">Gura_1308</name>
</gene>
<evidence type="ECO:0000256" key="2">
    <source>
        <dbReference type="ARBA" id="ARBA00022475"/>
    </source>
</evidence>
<dbReference type="Pfam" id="PF00005">
    <property type="entry name" value="ABC_tran"/>
    <property type="match status" value="1"/>
</dbReference>
<dbReference type="InterPro" id="IPR003439">
    <property type="entry name" value="ABC_transporter-like_ATP-bd"/>
</dbReference>
<dbReference type="InterPro" id="IPR015853">
    <property type="entry name" value="ABC_transpr_FbpC"/>
</dbReference>
<keyword evidence="8" id="KW-0472">Membrane</keyword>
<evidence type="ECO:0000259" key="9">
    <source>
        <dbReference type="PROSITE" id="PS50893"/>
    </source>
</evidence>
<evidence type="ECO:0000313" key="10">
    <source>
        <dbReference type="EMBL" id="ABQ25509.1"/>
    </source>
</evidence>
<keyword evidence="1" id="KW-0813">Transport</keyword>
<keyword evidence="11" id="KW-1185">Reference proteome</keyword>
<sequence length="353" mass="38830">MTSIELSVHDLHVTLGKNHILKGVSLDVNKGEIVALLGPSGSGKTTLLRSIAGLELPSHGSIRIGEQMVFESAKKIEVSVEKRCLGFVFQSYALWPHRTVYENVAYGLKLRKVPDGEIRQRVQEVLANLGLGDLSERHPHQLSGGQQQRVALARSLVYNPQVILLDEPLSNLDAKLREEARIWLRQLIIDLNLSAVCVTHDQAEAMAMADKVVLLKDGVIEQAGTPQEMYGAPKSLFVAEFMGANNTISGLVTDVDGDSARIEGNGWALRGRLRTPLKAGDRATAVVRLEKIKLAQTPKENSLRLPLTASVYLGNTWEYVFDLAGATIRGYGNEFMQPGEQLVDIPAEHLWLF</sequence>
<dbReference type="STRING" id="351605.Gura_1308"/>
<dbReference type="AlphaFoldDB" id="A5GA81"/>
<dbReference type="Proteomes" id="UP000006695">
    <property type="component" value="Chromosome"/>
</dbReference>
<dbReference type="SUPFAM" id="SSF52540">
    <property type="entry name" value="P-loop containing nucleoside triphosphate hydrolases"/>
    <property type="match status" value="1"/>
</dbReference>
<dbReference type="GO" id="GO:0005524">
    <property type="term" value="F:ATP binding"/>
    <property type="evidence" value="ECO:0007669"/>
    <property type="project" value="UniProtKB-KW"/>
</dbReference>
<keyword evidence="6" id="KW-0408">Iron</keyword>
<dbReference type="InterPro" id="IPR027417">
    <property type="entry name" value="P-loop_NTPase"/>
</dbReference>
<dbReference type="GO" id="GO:0015408">
    <property type="term" value="F:ABC-type ferric iron transporter activity"/>
    <property type="evidence" value="ECO:0007669"/>
    <property type="project" value="InterPro"/>
</dbReference>